<dbReference type="InterPro" id="IPR000836">
    <property type="entry name" value="PRTase_dom"/>
</dbReference>
<keyword evidence="2" id="KW-0328">Glycosyltransferase</keyword>
<dbReference type="PANTHER" id="PTHR11608:SF0">
    <property type="entry name" value="BIFUNCTIONAL PROTEIN PYRR"/>
    <property type="match status" value="1"/>
</dbReference>
<evidence type="ECO:0000313" key="3">
    <source>
        <dbReference type="Proteomes" id="UP000187181"/>
    </source>
</evidence>
<dbReference type="PANTHER" id="PTHR11608">
    <property type="entry name" value="BIFUNCTIONAL PROTEIN PYRR"/>
    <property type="match status" value="1"/>
</dbReference>
<dbReference type="Gene3D" id="3.40.50.2020">
    <property type="match status" value="1"/>
</dbReference>
<name>A0A1R3XJE9_9BACT</name>
<dbReference type="Proteomes" id="UP000187181">
    <property type="component" value="Unassembled WGS sequence"/>
</dbReference>
<keyword evidence="2" id="KW-0808">Transferase</keyword>
<feature type="domain" description="Phosphoribosyltransferase" evidence="1">
    <location>
        <begin position="6"/>
        <end position="153"/>
    </location>
</feature>
<reference evidence="3" key="1">
    <citation type="submission" date="2017-01" db="EMBL/GenBank/DDBJ databases">
        <authorList>
            <person name="Varghese N."/>
            <person name="Submissions S."/>
        </authorList>
    </citation>
    <scope>NUCLEOTIDE SEQUENCE [LARGE SCALE GENOMIC DNA]</scope>
    <source>
        <strain evidence="3">LP100</strain>
    </source>
</reference>
<dbReference type="STRING" id="1317125.SAMN05444128_2653"/>
<evidence type="ECO:0000259" key="1">
    <source>
        <dbReference type="Pfam" id="PF00156"/>
    </source>
</evidence>
<accession>A0A1R3XJE9</accession>
<evidence type="ECO:0000313" key="2">
    <source>
        <dbReference type="EMBL" id="SIT91712.1"/>
    </source>
</evidence>
<dbReference type="EMBL" id="FTPP01000002">
    <property type="protein sequence ID" value="SIT91712.1"/>
    <property type="molecule type" value="Genomic_DNA"/>
</dbReference>
<dbReference type="InterPro" id="IPR029057">
    <property type="entry name" value="PRTase-like"/>
</dbReference>
<dbReference type="CDD" id="cd06223">
    <property type="entry name" value="PRTases_typeI"/>
    <property type="match status" value="1"/>
</dbReference>
<dbReference type="InterPro" id="IPR050137">
    <property type="entry name" value="PyrR_bifunctional"/>
</dbReference>
<protein>
    <submittedName>
        <fullName evidence="2">Pyrimidine operon attenuation protein / uracil phosphoribosyltransferase</fullName>
    </submittedName>
</protein>
<dbReference type="OrthoDB" id="9802227at2"/>
<dbReference type="NCBIfam" id="NF003549">
    <property type="entry name" value="PRK05205.1-5"/>
    <property type="match status" value="1"/>
</dbReference>
<gene>
    <name evidence="2" type="ORF">SAMN05444128_2653</name>
</gene>
<dbReference type="GO" id="GO:0016757">
    <property type="term" value="F:glycosyltransferase activity"/>
    <property type="evidence" value="ECO:0007669"/>
    <property type="project" value="UniProtKB-KW"/>
</dbReference>
<keyword evidence="3" id="KW-1185">Reference proteome</keyword>
<organism evidence="2 3">
    <name type="scientific">Pontibacter indicus</name>
    <dbReference type="NCBI Taxonomy" id="1317125"/>
    <lineage>
        <taxon>Bacteria</taxon>
        <taxon>Pseudomonadati</taxon>
        <taxon>Bacteroidota</taxon>
        <taxon>Cytophagia</taxon>
        <taxon>Cytophagales</taxon>
        <taxon>Hymenobacteraceae</taxon>
        <taxon>Pontibacter</taxon>
    </lineage>
</organism>
<sequence length="182" mass="20927">MQKRLIVNHQLLEIMVMRLCHQLIENHGDFSDSVIIGLQPRGRQVAQRIQSTLQAILGTTVPTGYLDTTFHRDDFRRRETPVAANATHIDFLIEDKKVILVDDVLYTGRSVRAAMDAMISFGRPANVELLVLIDRLYSRHLPVEPTYVGRRVNSLQSQRVLVEWQGPETQQDNIWLVTKNEE</sequence>
<dbReference type="SUPFAM" id="SSF53271">
    <property type="entry name" value="PRTase-like"/>
    <property type="match status" value="1"/>
</dbReference>
<dbReference type="RefSeq" id="WP_076670349.1">
    <property type="nucleotide sequence ID" value="NZ_FTPP01000002.1"/>
</dbReference>
<proteinExistence type="predicted"/>
<dbReference type="AlphaFoldDB" id="A0A1R3XJE9"/>
<dbReference type="Pfam" id="PF00156">
    <property type="entry name" value="Pribosyltran"/>
    <property type="match status" value="1"/>
</dbReference>